<proteinExistence type="predicted"/>
<evidence type="ECO:0000313" key="4">
    <source>
        <dbReference type="Proteomes" id="UP000027466"/>
    </source>
</evidence>
<keyword evidence="2" id="KW-1133">Transmembrane helix</keyword>
<evidence type="ECO:0008006" key="5">
    <source>
        <dbReference type="Google" id="ProtNLM"/>
    </source>
</evidence>
<name>A0A069Q1K6_9BURK</name>
<feature type="compositionally biased region" description="Low complexity" evidence="1">
    <location>
        <begin position="496"/>
        <end position="505"/>
    </location>
</feature>
<feature type="compositionally biased region" description="Low complexity" evidence="1">
    <location>
        <begin position="516"/>
        <end position="531"/>
    </location>
</feature>
<feature type="transmembrane region" description="Helical" evidence="2">
    <location>
        <begin position="179"/>
        <end position="201"/>
    </location>
</feature>
<sequence length="531" mass="56081">MQETGMSISTSHGVVADNPGHPDGHPGPRVAKDVARCEALLSRAAETGTAIEQTDVDSVRDARSALDRKKWGRAIDGAFYPAMSRIAAAVQYPARKTAEDIGHCSDMVSYAAQNGKTLEAGDVEALSKARDAQQNHSWNPEIEGAFYAAMSRISHTVAPVVAETAGDDARQGARRAIRIYTRSAIALTILVVSLSCLLFVVNQISADISVVVKNNDAAALSLHNQLQAHAVEITEAKGKGSAAVVALQNSQPALQIKKELQQFATNNRQLFADVMRINALTRSVGLEEVRSPYKPPCPKKAPTGFPITYANAQPVTPSDDWQCNPAVARELLEVTLPLLANPRPAANDTRPPAPPENAVEQGFQKIAVYQDIRAMAIYVNDIILSFVGAVTGFLLPVLYAWLGACAAILRQLSADSSANVFHPEHSKVANRAHVTSAVIVGISIGLFSELLQGGKEVSPLAIAFVAGYASDKFFIFVDRLVGAIFPGRATERPDAGKSGASGASHAPPPRPLPPNTASADATGAAASKGAA</sequence>
<gene>
    <name evidence="3" type="ORF">BG61_32415</name>
</gene>
<dbReference type="EMBL" id="JFHC01000006">
    <property type="protein sequence ID" value="KDR43611.1"/>
    <property type="molecule type" value="Genomic_DNA"/>
</dbReference>
<feature type="region of interest" description="Disordered" evidence="1">
    <location>
        <begin position="491"/>
        <end position="531"/>
    </location>
</feature>
<evidence type="ECO:0000256" key="1">
    <source>
        <dbReference type="SAM" id="MobiDB-lite"/>
    </source>
</evidence>
<keyword evidence="2" id="KW-0812">Transmembrane</keyword>
<evidence type="ECO:0000256" key="2">
    <source>
        <dbReference type="SAM" id="Phobius"/>
    </source>
</evidence>
<comment type="caution">
    <text evidence="3">The sequence shown here is derived from an EMBL/GenBank/DDBJ whole genome shotgun (WGS) entry which is preliminary data.</text>
</comment>
<feature type="compositionally biased region" description="Polar residues" evidence="1">
    <location>
        <begin position="1"/>
        <end position="12"/>
    </location>
</feature>
<keyword evidence="4" id="KW-1185">Reference proteome</keyword>
<feature type="compositionally biased region" description="Basic and acidic residues" evidence="1">
    <location>
        <begin position="20"/>
        <end position="30"/>
    </location>
</feature>
<feature type="region of interest" description="Disordered" evidence="1">
    <location>
        <begin position="1"/>
        <end position="30"/>
    </location>
</feature>
<reference evidence="3 4" key="1">
    <citation type="submission" date="2014-03" db="EMBL/GenBank/DDBJ databases">
        <title>Draft Genome Sequences of Four Burkholderia Strains.</title>
        <authorList>
            <person name="Liu X.Y."/>
            <person name="Li C.X."/>
            <person name="Xu J.H."/>
        </authorList>
    </citation>
    <scope>NUCLEOTIDE SEQUENCE [LARGE SCALE GENOMIC DNA]</scope>
    <source>
        <strain evidence="3 4">DSM 50014</strain>
    </source>
</reference>
<dbReference type="AlphaFoldDB" id="A0A069Q1K6"/>
<accession>A0A069Q1K6</accession>
<protein>
    <recommendedName>
        <fullName evidence="5">Transmembrane protein</fullName>
    </recommendedName>
</protein>
<keyword evidence="2" id="KW-0472">Membrane</keyword>
<feature type="transmembrane region" description="Helical" evidence="2">
    <location>
        <begin position="382"/>
        <end position="409"/>
    </location>
</feature>
<dbReference type="Proteomes" id="UP000027466">
    <property type="component" value="Unassembled WGS sequence"/>
</dbReference>
<evidence type="ECO:0000313" key="3">
    <source>
        <dbReference type="EMBL" id="KDR43611.1"/>
    </source>
</evidence>
<organism evidence="3 4">
    <name type="scientific">Caballeronia glathei</name>
    <dbReference type="NCBI Taxonomy" id="60547"/>
    <lineage>
        <taxon>Bacteria</taxon>
        <taxon>Pseudomonadati</taxon>
        <taxon>Pseudomonadota</taxon>
        <taxon>Betaproteobacteria</taxon>
        <taxon>Burkholderiales</taxon>
        <taxon>Burkholderiaceae</taxon>
        <taxon>Caballeronia</taxon>
    </lineage>
</organism>